<reference evidence="2 3" key="1">
    <citation type="submission" date="2019-09" db="EMBL/GenBank/DDBJ databases">
        <authorList>
            <person name="Depoorter E."/>
        </authorList>
    </citation>
    <scope>NUCLEOTIDE SEQUENCE [LARGE SCALE GENOMIC DNA]</scope>
    <source>
        <strain evidence="2">LMG 13014</strain>
    </source>
</reference>
<name>A0A6P2QKU9_9BURK</name>
<organism evidence="2 3">
    <name type="scientific">Burkholderia aenigmatica</name>
    <dbReference type="NCBI Taxonomy" id="2015348"/>
    <lineage>
        <taxon>Bacteria</taxon>
        <taxon>Pseudomonadati</taxon>
        <taxon>Pseudomonadota</taxon>
        <taxon>Betaproteobacteria</taxon>
        <taxon>Burkholderiales</taxon>
        <taxon>Burkholderiaceae</taxon>
        <taxon>Burkholderia</taxon>
        <taxon>Burkholderia cepacia complex</taxon>
    </lineage>
</organism>
<feature type="transmembrane region" description="Helical" evidence="1">
    <location>
        <begin position="53"/>
        <end position="81"/>
    </location>
</feature>
<evidence type="ECO:0000256" key="1">
    <source>
        <dbReference type="SAM" id="Phobius"/>
    </source>
</evidence>
<dbReference type="Proteomes" id="UP000494261">
    <property type="component" value="Unassembled WGS sequence"/>
</dbReference>
<keyword evidence="1" id="KW-0812">Transmembrane</keyword>
<dbReference type="AlphaFoldDB" id="A0A6P2QKU9"/>
<sequence length="140" mass="15197">MFAIKDIESVKNLASILVIPFFAAAFIAGGGLNTFNDPVTGWLTASSYLPFKIIGYSLLLASVVALTTLTFAIVDYCVIWIHVTLNSAYPMAIFGFTSLTAGLFVLSFAVPGLPKSPLNPFWHFGFLCYGFSLLSRGENR</sequence>
<proteinExistence type="predicted"/>
<gene>
    <name evidence="2" type="ORF">BLA13014_05699</name>
</gene>
<feature type="transmembrane region" description="Helical" evidence="1">
    <location>
        <begin position="88"/>
        <end position="109"/>
    </location>
</feature>
<feature type="transmembrane region" description="Helical" evidence="1">
    <location>
        <begin position="121"/>
        <end position="137"/>
    </location>
</feature>
<evidence type="ECO:0000313" key="3">
    <source>
        <dbReference type="Proteomes" id="UP000494261"/>
    </source>
</evidence>
<dbReference type="EMBL" id="CABVQC010000048">
    <property type="protein sequence ID" value="VWC20550.1"/>
    <property type="molecule type" value="Genomic_DNA"/>
</dbReference>
<keyword evidence="1" id="KW-1133">Transmembrane helix</keyword>
<protein>
    <submittedName>
        <fullName evidence="2">Uncharacterized protein</fullName>
    </submittedName>
</protein>
<evidence type="ECO:0000313" key="2">
    <source>
        <dbReference type="EMBL" id="VWC20550.1"/>
    </source>
</evidence>
<keyword evidence="1" id="KW-0472">Membrane</keyword>
<accession>A0A6P2QKU9</accession>
<feature type="transmembrane region" description="Helical" evidence="1">
    <location>
        <begin position="12"/>
        <end position="33"/>
    </location>
</feature>